<keyword evidence="1" id="KW-0175">Coiled coil</keyword>
<reference evidence="3" key="1">
    <citation type="journal article" date="2014" name="Int. J. Syst. Evol. Microbiol.">
        <title>Complete genome sequence of Corynebacterium casei LMG S-19264T (=DSM 44701T), isolated from a smear-ripened cheese.</title>
        <authorList>
            <consortium name="US DOE Joint Genome Institute (JGI-PGF)"/>
            <person name="Walter F."/>
            <person name="Albersmeier A."/>
            <person name="Kalinowski J."/>
            <person name="Ruckert C."/>
        </authorList>
    </citation>
    <scope>NUCLEOTIDE SEQUENCE</scope>
    <source>
        <strain evidence="3">CGMCC 4.3508</strain>
    </source>
</reference>
<evidence type="ECO:0000313" key="3">
    <source>
        <dbReference type="EMBL" id="GGL05618.1"/>
    </source>
</evidence>
<dbReference type="Pfam" id="PF05257">
    <property type="entry name" value="CHAP"/>
    <property type="match status" value="1"/>
</dbReference>
<name>A0A917VQZ3_9NOCA</name>
<keyword evidence="4" id="KW-1185">Reference proteome</keyword>
<dbReference type="AlphaFoldDB" id="A0A917VQZ3"/>
<protein>
    <recommendedName>
        <fullName evidence="2">Peptidase C51 domain-containing protein</fullName>
    </recommendedName>
</protein>
<dbReference type="InterPro" id="IPR038765">
    <property type="entry name" value="Papain-like_cys_pep_sf"/>
</dbReference>
<feature type="domain" description="Peptidase C51" evidence="2">
    <location>
        <begin position="279"/>
        <end position="365"/>
    </location>
</feature>
<dbReference type="Gene3D" id="3.90.1720.10">
    <property type="entry name" value="endopeptidase domain like (from Nostoc punctiforme)"/>
    <property type="match status" value="1"/>
</dbReference>
<dbReference type="SUPFAM" id="SSF54001">
    <property type="entry name" value="Cysteine proteinases"/>
    <property type="match status" value="1"/>
</dbReference>
<dbReference type="Proteomes" id="UP000638263">
    <property type="component" value="Unassembled WGS sequence"/>
</dbReference>
<dbReference type="EMBL" id="BMMH01000003">
    <property type="protein sequence ID" value="GGL05618.1"/>
    <property type="molecule type" value="Genomic_DNA"/>
</dbReference>
<gene>
    <name evidence="3" type="ORF">GCM10011588_20100</name>
</gene>
<evidence type="ECO:0000256" key="1">
    <source>
        <dbReference type="SAM" id="Coils"/>
    </source>
</evidence>
<organism evidence="3 4">
    <name type="scientific">Nocardia jinanensis</name>
    <dbReference type="NCBI Taxonomy" id="382504"/>
    <lineage>
        <taxon>Bacteria</taxon>
        <taxon>Bacillati</taxon>
        <taxon>Actinomycetota</taxon>
        <taxon>Actinomycetes</taxon>
        <taxon>Mycobacteriales</taxon>
        <taxon>Nocardiaceae</taxon>
        <taxon>Nocardia</taxon>
    </lineage>
</organism>
<feature type="coiled-coil region" evidence="1">
    <location>
        <begin position="104"/>
        <end position="131"/>
    </location>
</feature>
<sequence>MLGAGDIRYPLSWLYGRRREKHPMSPTTAEKLEIDPLPHPSGASGGLNAIIDAVEEHINRSILLLASGDPGSAPDFNEWLDNKGLPGEEDLEQPEDESVMVEKYNSKQQDVNALTADLDQKNKNIDSSKLNALTTSNTTYKNIVEIADELRRTLGKEHSKFQTPDGAWHLTPAAEVDLLQALLESANKVHWEVETAANDIDHQAREIDGSLPNVPHQYRTNGLSSGAVPSAGNAYRPPSVSNASYRVTDPDDPIGKALAVANGEVGTRETDAAFGNKPYNNNSAWCAAFTSWVWKEAGYDVSWTDYDYVPSVWNDAGAMGLQRPSTAQAQAGDLIVFDWEGDGTPDHIGIVESVNGGTIHTIEGNSSDRVQRLKYGINSGDIVGVIKPPPTASDDVRV</sequence>
<reference evidence="3" key="2">
    <citation type="submission" date="2020-09" db="EMBL/GenBank/DDBJ databases">
        <authorList>
            <person name="Sun Q."/>
            <person name="Zhou Y."/>
        </authorList>
    </citation>
    <scope>NUCLEOTIDE SEQUENCE</scope>
    <source>
        <strain evidence="3">CGMCC 4.3508</strain>
    </source>
</reference>
<proteinExistence type="predicted"/>
<dbReference type="InterPro" id="IPR007921">
    <property type="entry name" value="CHAP_dom"/>
</dbReference>
<evidence type="ECO:0000259" key="2">
    <source>
        <dbReference type="Pfam" id="PF05257"/>
    </source>
</evidence>
<accession>A0A917VQZ3</accession>
<comment type="caution">
    <text evidence="3">The sequence shown here is derived from an EMBL/GenBank/DDBJ whole genome shotgun (WGS) entry which is preliminary data.</text>
</comment>
<evidence type="ECO:0000313" key="4">
    <source>
        <dbReference type="Proteomes" id="UP000638263"/>
    </source>
</evidence>